<keyword evidence="2" id="KW-1185">Reference proteome</keyword>
<dbReference type="EMBL" id="JBEPML010000020">
    <property type="protein sequence ID" value="MET3794067.1"/>
    <property type="molecule type" value="Genomic_DNA"/>
</dbReference>
<evidence type="ECO:0000313" key="2">
    <source>
        <dbReference type="Proteomes" id="UP001549076"/>
    </source>
</evidence>
<organism evidence="1 2">
    <name type="scientific">Aquamicrobium terrae</name>
    <dbReference type="NCBI Taxonomy" id="1324945"/>
    <lineage>
        <taxon>Bacteria</taxon>
        <taxon>Pseudomonadati</taxon>
        <taxon>Pseudomonadota</taxon>
        <taxon>Alphaproteobacteria</taxon>
        <taxon>Hyphomicrobiales</taxon>
        <taxon>Phyllobacteriaceae</taxon>
        <taxon>Aquamicrobium</taxon>
    </lineage>
</organism>
<protein>
    <submittedName>
        <fullName evidence="1">Uncharacterized protein</fullName>
    </submittedName>
</protein>
<name>A0ABV2N5H8_9HYPH</name>
<evidence type="ECO:0000313" key="1">
    <source>
        <dbReference type="EMBL" id="MET3794067.1"/>
    </source>
</evidence>
<proteinExistence type="predicted"/>
<reference evidence="1 2" key="1">
    <citation type="submission" date="2024-06" db="EMBL/GenBank/DDBJ databases">
        <title>Genomic Encyclopedia of Type Strains, Phase IV (KMG-IV): sequencing the most valuable type-strain genomes for metagenomic binning, comparative biology and taxonomic classification.</title>
        <authorList>
            <person name="Goeker M."/>
        </authorList>
    </citation>
    <scope>NUCLEOTIDE SEQUENCE [LARGE SCALE GENOMIC DNA]</scope>
    <source>
        <strain evidence="1 2">DSM 27865</strain>
    </source>
</reference>
<comment type="caution">
    <text evidence="1">The sequence shown here is derived from an EMBL/GenBank/DDBJ whole genome shotgun (WGS) entry which is preliminary data.</text>
</comment>
<accession>A0ABV2N5H8</accession>
<sequence length="44" mass="4897">MTFHSVSAGSIGKSRKSLIKTILAFLDQVAEKNARNRNYEPFGL</sequence>
<gene>
    <name evidence="1" type="ORF">ABID37_004307</name>
</gene>
<dbReference type="Proteomes" id="UP001549076">
    <property type="component" value="Unassembled WGS sequence"/>
</dbReference>
<dbReference type="RefSeq" id="WP_354198479.1">
    <property type="nucleotide sequence ID" value="NZ_JBEPML010000020.1"/>
</dbReference>